<protein>
    <submittedName>
        <fullName evidence="2">Uncharacterized protein</fullName>
    </submittedName>
</protein>
<accession>A0A7X3MUY3</accession>
<gene>
    <name evidence="2" type="ORF">GR328_19685</name>
</gene>
<feature type="region of interest" description="Disordered" evidence="1">
    <location>
        <begin position="1"/>
        <end position="87"/>
    </location>
</feature>
<dbReference type="AlphaFoldDB" id="A0A7X3MUY3"/>
<organism evidence="2 3">
    <name type="scientific">Microvirga makkahensis</name>
    <dbReference type="NCBI Taxonomy" id="1128670"/>
    <lineage>
        <taxon>Bacteria</taxon>
        <taxon>Pseudomonadati</taxon>
        <taxon>Pseudomonadota</taxon>
        <taxon>Alphaproteobacteria</taxon>
        <taxon>Hyphomicrobiales</taxon>
        <taxon>Methylobacteriaceae</taxon>
        <taxon>Microvirga</taxon>
    </lineage>
</organism>
<dbReference type="Proteomes" id="UP000436483">
    <property type="component" value="Unassembled WGS sequence"/>
</dbReference>
<evidence type="ECO:0000313" key="2">
    <source>
        <dbReference type="EMBL" id="MXQ13636.1"/>
    </source>
</evidence>
<sequence length="87" mass="8888">MTAKKSEDDLVDAGSEYSFPASDPPSYMGGTLVTGAPPHDGKPPREPVSHELIAPDEAKPAEDAPQGTDPARVGKAPPRPGSGGNNP</sequence>
<dbReference type="OrthoDB" id="7361955at2"/>
<reference evidence="2 3" key="2">
    <citation type="submission" date="2020-01" db="EMBL/GenBank/DDBJ databases">
        <title>Microvirga sp. nov., an arsenate reduction bacterium isolated from Tibet hotspring sediments.</title>
        <authorList>
            <person name="Xian W.-D."/>
            <person name="Li W.-J."/>
        </authorList>
    </citation>
    <scope>NUCLEOTIDE SEQUENCE [LARGE SCALE GENOMIC DNA]</scope>
    <source>
        <strain evidence="2 3">KCTC 23863</strain>
    </source>
</reference>
<dbReference type="RefSeq" id="WP_160886811.1">
    <property type="nucleotide sequence ID" value="NZ_WURB01000019.1"/>
</dbReference>
<proteinExistence type="predicted"/>
<feature type="compositionally biased region" description="Basic and acidic residues" evidence="1">
    <location>
        <begin position="39"/>
        <end position="49"/>
    </location>
</feature>
<reference evidence="2 3" key="1">
    <citation type="submission" date="2019-12" db="EMBL/GenBank/DDBJ databases">
        <authorList>
            <person name="Yuan C.-G."/>
        </authorList>
    </citation>
    <scope>NUCLEOTIDE SEQUENCE [LARGE SCALE GENOMIC DNA]</scope>
    <source>
        <strain evidence="2 3">KCTC 23863</strain>
    </source>
</reference>
<comment type="caution">
    <text evidence="2">The sequence shown here is derived from an EMBL/GenBank/DDBJ whole genome shotgun (WGS) entry which is preliminary data.</text>
</comment>
<dbReference type="EMBL" id="WURB01000019">
    <property type="protein sequence ID" value="MXQ13636.1"/>
    <property type="molecule type" value="Genomic_DNA"/>
</dbReference>
<evidence type="ECO:0000256" key="1">
    <source>
        <dbReference type="SAM" id="MobiDB-lite"/>
    </source>
</evidence>
<name>A0A7X3MUY3_9HYPH</name>
<keyword evidence="3" id="KW-1185">Reference proteome</keyword>
<evidence type="ECO:0000313" key="3">
    <source>
        <dbReference type="Proteomes" id="UP000436483"/>
    </source>
</evidence>